<gene>
    <name evidence="3" type="ORF">JK363_36415</name>
</gene>
<feature type="region of interest" description="Disordered" evidence="1">
    <location>
        <begin position="34"/>
        <end position="55"/>
    </location>
</feature>
<reference evidence="3 4" key="1">
    <citation type="submission" date="2021-01" db="EMBL/GenBank/DDBJ databases">
        <title>WGS of actinomycetes isolated from Thailand.</title>
        <authorList>
            <person name="Thawai C."/>
        </authorList>
    </citation>
    <scope>NUCLEOTIDE SEQUENCE [LARGE SCALE GENOMIC DNA]</scope>
    <source>
        <strain evidence="3 4">CA1R205</strain>
    </source>
</reference>
<comment type="caution">
    <text evidence="3">The sequence shown here is derived from an EMBL/GenBank/DDBJ whole genome shotgun (WGS) entry which is preliminary data.</text>
</comment>
<name>A0ABS1NPL6_9ACTN</name>
<accession>A0ABS1NPL6</accession>
<evidence type="ECO:0000256" key="1">
    <source>
        <dbReference type="SAM" id="MobiDB-lite"/>
    </source>
</evidence>
<keyword evidence="4" id="KW-1185">Reference proteome</keyword>
<dbReference type="Gene3D" id="2.60.120.260">
    <property type="entry name" value="Galactose-binding domain-like"/>
    <property type="match status" value="1"/>
</dbReference>
<feature type="compositionally biased region" description="Polar residues" evidence="1">
    <location>
        <begin position="40"/>
        <end position="55"/>
    </location>
</feature>
<keyword evidence="2" id="KW-0732">Signal</keyword>
<dbReference type="EMBL" id="JAERRF010000036">
    <property type="protein sequence ID" value="MBL1102023.1"/>
    <property type="molecule type" value="Genomic_DNA"/>
</dbReference>
<protein>
    <recommendedName>
        <fullName evidence="5">Secreted protein</fullName>
    </recommendedName>
</protein>
<dbReference type="RefSeq" id="WP_201882103.1">
    <property type="nucleotide sequence ID" value="NZ_JAERRF010000036.1"/>
</dbReference>
<evidence type="ECO:0000256" key="2">
    <source>
        <dbReference type="SAM" id="SignalP"/>
    </source>
</evidence>
<feature type="chain" id="PRO_5045048059" description="Secreted protein" evidence="2">
    <location>
        <begin position="29"/>
        <end position="211"/>
    </location>
</feature>
<dbReference type="Proteomes" id="UP000634229">
    <property type="component" value="Unassembled WGS sequence"/>
</dbReference>
<organism evidence="3 4">
    <name type="scientific">Streptomyces coffeae</name>
    <dbReference type="NCBI Taxonomy" id="621382"/>
    <lineage>
        <taxon>Bacteria</taxon>
        <taxon>Bacillati</taxon>
        <taxon>Actinomycetota</taxon>
        <taxon>Actinomycetes</taxon>
        <taxon>Kitasatosporales</taxon>
        <taxon>Streptomycetaceae</taxon>
        <taxon>Streptomyces</taxon>
    </lineage>
</organism>
<feature type="signal peptide" evidence="2">
    <location>
        <begin position="1"/>
        <end position="28"/>
    </location>
</feature>
<proteinExistence type="predicted"/>
<evidence type="ECO:0000313" key="3">
    <source>
        <dbReference type="EMBL" id="MBL1102023.1"/>
    </source>
</evidence>
<evidence type="ECO:0008006" key="5">
    <source>
        <dbReference type="Google" id="ProtNLM"/>
    </source>
</evidence>
<evidence type="ECO:0000313" key="4">
    <source>
        <dbReference type="Proteomes" id="UP000634229"/>
    </source>
</evidence>
<sequence>MGTKRSTGISLAVLALTFWAATSATAQAAAHPADLAAGSPSATTTPSVSRAASTPRAQASETVALGFNSTDWRYLQVPPATDQPWFFKRGFDDSDWPTGQEAFGSVRGGCSWNTTETVKTSWAPNTDILTRHWVHIPRDAQQVHISGTIDNDAQVFFNGSLVEAVNSGSCRPNAIDVVVPASDIECCNLLAIRGHDSGLATFLNVQVTYTT</sequence>